<sequence>MELTVQGLPATLTLPEGPVRAGLIPLHGASNPERDHWLYRHLAEVLPQHGIAVLRYDRRPSASDVPFADQAADAIAAVEALREYTGDVPIGLWGYSQGAWVAPLAAATAPEWVAFVITVSACGVSPGEQMRYGLAEQLRAAGHASALGELTTVQDALYAFLRGESDAAAYNAAVAPFAERPWWGLTGYHSELPADLQATGLWTDLDYDPEPAFAGVRCPVLAFYGESDAWVPIEHSLNVWNNAAVHSPEVVRLEGCDHKPATDPDGPPAREYEDALVEWLAWRVTGRNR</sequence>
<evidence type="ECO:0000313" key="2">
    <source>
        <dbReference type="EMBL" id="GLZ77616.1"/>
    </source>
</evidence>
<dbReference type="GO" id="GO:0052689">
    <property type="term" value="F:carboxylic ester hydrolase activity"/>
    <property type="evidence" value="ECO:0007669"/>
    <property type="project" value="TreeGrafter"/>
</dbReference>
<dbReference type="AlphaFoldDB" id="A0A9W6W9K1"/>
<dbReference type="EMBL" id="BSTX01000001">
    <property type="protein sequence ID" value="GLZ77616.1"/>
    <property type="molecule type" value="Genomic_DNA"/>
</dbReference>
<evidence type="ECO:0000313" key="3">
    <source>
        <dbReference type="Proteomes" id="UP001165079"/>
    </source>
</evidence>
<proteinExistence type="predicted"/>
<organism evidence="2 3">
    <name type="scientific">Actinorhabdospora filicis</name>
    <dbReference type="NCBI Taxonomy" id="1785913"/>
    <lineage>
        <taxon>Bacteria</taxon>
        <taxon>Bacillati</taxon>
        <taxon>Actinomycetota</taxon>
        <taxon>Actinomycetes</taxon>
        <taxon>Micromonosporales</taxon>
        <taxon>Micromonosporaceae</taxon>
        <taxon>Actinorhabdospora</taxon>
    </lineage>
</organism>
<dbReference type="PANTHER" id="PTHR43265">
    <property type="entry name" value="ESTERASE ESTD"/>
    <property type="match status" value="1"/>
</dbReference>
<accession>A0A9W6W9K1</accession>
<reference evidence="2" key="1">
    <citation type="submission" date="2023-03" db="EMBL/GenBank/DDBJ databases">
        <title>Actinorhabdospora filicis NBRC 111898.</title>
        <authorList>
            <person name="Ichikawa N."/>
            <person name="Sato H."/>
            <person name="Tonouchi N."/>
        </authorList>
    </citation>
    <scope>NUCLEOTIDE SEQUENCE</scope>
    <source>
        <strain evidence="2">NBRC 111898</strain>
    </source>
</reference>
<comment type="caution">
    <text evidence="2">The sequence shown here is derived from an EMBL/GenBank/DDBJ whole genome shotgun (WGS) entry which is preliminary data.</text>
</comment>
<dbReference type="InterPro" id="IPR000073">
    <property type="entry name" value="AB_hydrolase_1"/>
</dbReference>
<dbReference type="SUPFAM" id="SSF53474">
    <property type="entry name" value="alpha/beta-Hydrolases"/>
    <property type="match status" value="1"/>
</dbReference>
<dbReference type="Proteomes" id="UP001165079">
    <property type="component" value="Unassembled WGS sequence"/>
</dbReference>
<evidence type="ECO:0000259" key="1">
    <source>
        <dbReference type="Pfam" id="PF00561"/>
    </source>
</evidence>
<name>A0A9W6W9K1_9ACTN</name>
<keyword evidence="3" id="KW-1185">Reference proteome</keyword>
<dbReference type="Gene3D" id="3.40.50.1820">
    <property type="entry name" value="alpha/beta hydrolase"/>
    <property type="match status" value="1"/>
</dbReference>
<dbReference type="InterPro" id="IPR029058">
    <property type="entry name" value="AB_hydrolase_fold"/>
</dbReference>
<protein>
    <recommendedName>
        <fullName evidence="1">AB hydrolase-1 domain-containing protein</fullName>
    </recommendedName>
</protein>
<dbReference type="RefSeq" id="WP_285662716.1">
    <property type="nucleotide sequence ID" value="NZ_BSTX01000001.1"/>
</dbReference>
<feature type="domain" description="AB hydrolase-1" evidence="1">
    <location>
        <begin position="26"/>
        <end position="258"/>
    </location>
</feature>
<dbReference type="Pfam" id="PF00561">
    <property type="entry name" value="Abhydrolase_1"/>
    <property type="match status" value="1"/>
</dbReference>
<gene>
    <name evidence="2" type="ORF">Afil01_24230</name>
</gene>
<dbReference type="InterPro" id="IPR053145">
    <property type="entry name" value="AB_hydrolase_Est10"/>
</dbReference>
<dbReference type="PANTHER" id="PTHR43265:SF1">
    <property type="entry name" value="ESTERASE ESTD"/>
    <property type="match status" value="1"/>
</dbReference>